<evidence type="ECO:0000313" key="1">
    <source>
        <dbReference type="EMBL" id="MET1755783.1"/>
    </source>
</evidence>
<evidence type="ECO:0000313" key="2">
    <source>
        <dbReference type="Proteomes" id="UP001548713"/>
    </source>
</evidence>
<reference evidence="1 2" key="1">
    <citation type="submission" date="2024-07" db="EMBL/GenBank/DDBJ databases">
        <title>Novosphingobium kalidii RD2P27.</title>
        <authorList>
            <person name="Sun J.-Q."/>
        </authorList>
    </citation>
    <scope>NUCLEOTIDE SEQUENCE [LARGE SCALE GENOMIC DNA]</scope>
    <source>
        <strain evidence="1 2">RD2P27</strain>
    </source>
</reference>
<organism evidence="1 2">
    <name type="scientific">Novosphingobium kalidii</name>
    <dbReference type="NCBI Taxonomy" id="3230299"/>
    <lineage>
        <taxon>Bacteria</taxon>
        <taxon>Pseudomonadati</taxon>
        <taxon>Pseudomonadota</taxon>
        <taxon>Alphaproteobacteria</taxon>
        <taxon>Sphingomonadales</taxon>
        <taxon>Sphingomonadaceae</taxon>
        <taxon>Novosphingobium</taxon>
    </lineage>
</organism>
<name>A0ABV2D1M1_9SPHN</name>
<dbReference type="RefSeq" id="WP_353984277.1">
    <property type="nucleotide sequence ID" value="NZ_JBEWLY010000014.1"/>
</dbReference>
<proteinExistence type="predicted"/>
<accession>A0ABV2D1M1</accession>
<comment type="caution">
    <text evidence="1">The sequence shown here is derived from an EMBL/GenBank/DDBJ whole genome shotgun (WGS) entry which is preliminary data.</text>
</comment>
<dbReference type="EMBL" id="JBEWLY010000014">
    <property type="protein sequence ID" value="MET1755783.1"/>
    <property type="molecule type" value="Genomic_DNA"/>
</dbReference>
<sequence length="72" mass="8309">MFRFAQLCGFRLHRPVGSVFADKSLTAATCDRYGREIIQQDEGFWRTVPASMPVVWRKPDAHEMTLRTLVLP</sequence>
<protein>
    <submittedName>
        <fullName evidence="1">Uncharacterized protein</fullName>
    </submittedName>
</protein>
<dbReference type="Proteomes" id="UP001548713">
    <property type="component" value="Unassembled WGS sequence"/>
</dbReference>
<keyword evidence="2" id="KW-1185">Reference proteome</keyword>
<gene>
    <name evidence="1" type="ORF">ABVV53_09985</name>
</gene>